<feature type="transmembrane region" description="Helical" evidence="8">
    <location>
        <begin position="306"/>
        <end position="325"/>
    </location>
</feature>
<feature type="domain" description="Glycosyltransferase RgtA/B/C/D-like" evidence="9">
    <location>
        <begin position="61"/>
        <end position="219"/>
    </location>
</feature>
<keyword evidence="11" id="KW-1185">Reference proteome</keyword>
<dbReference type="AlphaFoldDB" id="A0A556MFP4"/>
<dbReference type="PANTHER" id="PTHR33908">
    <property type="entry name" value="MANNOSYLTRANSFERASE YKCB-RELATED"/>
    <property type="match status" value="1"/>
</dbReference>
<feature type="transmembrane region" description="Helical" evidence="8">
    <location>
        <begin position="331"/>
        <end position="349"/>
    </location>
</feature>
<keyword evidence="5 8" id="KW-0812">Transmembrane</keyword>
<evidence type="ECO:0000256" key="2">
    <source>
        <dbReference type="ARBA" id="ARBA00022475"/>
    </source>
</evidence>
<keyword evidence="3" id="KW-0328">Glycosyltransferase</keyword>
<protein>
    <submittedName>
        <fullName evidence="10">Glycosyltransferase family 39 protein</fullName>
    </submittedName>
</protein>
<proteinExistence type="predicted"/>
<dbReference type="PANTHER" id="PTHR33908:SF3">
    <property type="entry name" value="UNDECAPRENYL PHOSPHATE-ALPHA-4-AMINO-4-DEOXY-L-ARABINOSE ARABINOSYL TRANSFERASE"/>
    <property type="match status" value="1"/>
</dbReference>
<name>A0A556MFP4_9SPHI</name>
<keyword evidence="6 8" id="KW-1133">Transmembrane helix</keyword>
<dbReference type="GO" id="GO:0005886">
    <property type="term" value="C:plasma membrane"/>
    <property type="evidence" value="ECO:0007669"/>
    <property type="project" value="UniProtKB-SubCell"/>
</dbReference>
<evidence type="ECO:0000256" key="4">
    <source>
        <dbReference type="ARBA" id="ARBA00022679"/>
    </source>
</evidence>
<dbReference type="OrthoDB" id="9178203at2"/>
<dbReference type="RefSeq" id="WP_144250045.1">
    <property type="nucleotide sequence ID" value="NZ_VLPK01000004.1"/>
</dbReference>
<evidence type="ECO:0000313" key="10">
    <source>
        <dbReference type="EMBL" id="TSJ38764.1"/>
    </source>
</evidence>
<sequence length="562" mass="65082">MKDKDKPIYLLLFVLAFTVNVAGINVKFFTDDPGLYASIAKNLIYKKDFLQLFTYNRDWLDKPHFPFWMAMLSFKLFGISVWAYRLPALLFFLMSAWYTYLFSRKFYGIEAAFTSVLILMTSQYVIMSNTDVRAEPYLMGLIIASIYHITNLEERFTLKDLLLAALFTACAVMTKGIFVIIAIYGSLLGQLIFKGKFTTLFSPKFIGLYLLTLIFTLPEFYALYLQFDLHPEKLVFGRHNVSGIKWFLWDSQFGRFVNSGPISRTKGGGDLFFYVHTLLWAFAPWCLLFYYAVYKRAREVFNKVQLPEYYTLSGGLLLLLLFSLSRFQLPFYANIVFPLFAVITAPYCYQQLSNAGSKFRSINLWIYAVLFIVLVFVINYFLKPDGYTFFAVDCVVFVLLVFLINKRVSDQPLKTFFTVCAAALFANFYLATVLYPTIASYNGQITAANFINQPQYNQYHVYIGRMESNVFQFECNKPVNYLPTEEFAKFDGKQNAVFYMTQYSLNYLIANHVPFRIVQSFQNYSQERILPAFVNSATREKLLDKVYLITSPQPLSKGDGLK</sequence>
<feature type="transmembrane region" description="Helical" evidence="8">
    <location>
        <begin position="416"/>
        <end position="435"/>
    </location>
</feature>
<feature type="transmembrane region" description="Helical" evidence="8">
    <location>
        <begin position="67"/>
        <end position="94"/>
    </location>
</feature>
<gene>
    <name evidence="10" type="ORF">FO440_19870</name>
</gene>
<dbReference type="InterPro" id="IPR050297">
    <property type="entry name" value="LipidA_mod_glycosyltrf_83"/>
</dbReference>
<dbReference type="EMBL" id="VLPK01000004">
    <property type="protein sequence ID" value="TSJ38764.1"/>
    <property type="molecule type" value="Genomic_DNA"/>
</dbReference>
<evidence type="ECO:0000256" key="5">
    <source>
        <dbReference type="ARBA" id="ARBA00022692"/>
    </source>
</evidence>
<evidence type="ECO:0000256" key="7">
    <source>
        <dbReference type="ARBA" id="ARBA00023136"/>
    </source>
</evidence>
<keyword evidence="2" id="KW-1003">Cell membrane</keyword>
<organism evidence="10 11">
    <name type="scientific">Mucilaginibacter corticis</name>
    <dbReference type="NCBI Taxonomy" id="2597670"/>
    <lineage>
        <taxon>Bacteria</taxon>
        <taxon>Pseudomonadati</taxon>
        <taxon>Bacteroidota</taxon>
        <taxon>Sphingobacteriia</taxon>
        <taxon>Sphingobacteriales</taxon>
        <taxon>Sphingobacteriaceae</taxon>
        <taxon>Mucilaginibacter</taxon>
    </lineage>
</organism>
<dbReference type="Pfam" id="PF13231">
    <property type="entry name" value="PMT_2"/>
    <property type="match status" value="1"/>
</dbReference>
<keyword evidence="4 10" id="KW-0808">Transferase</keyword>
<evidence type="ECO:0000256" key="6">
    <source>
        <dbReference type="ARBA" id="ARBA00022989"/>
    </source>
</evidence>
<feature type="transmembrane region" description="Helical" evidence="8">
    <location>
        <begin position="161"/>
        <end position="184"/>
    </location>
</feature>
<dbReference type="GO" id="GO:0016763">
    <property type="term" value="F:pentosyltransferase activity"/>
    <property type="evidence" value="ECO:0007669"/>
    <property type="project" value="TreeGrafter"/>
</dbReference>
<evidence type="ECO:0000256" key="1">
    <source>
        <dbReference type="ARBA" id="ARBA00004651"/>
    </source>
</evidence>
<feature type="transmembrane region" description="Helical" evidence="8">
    <location>
        <begin position="205"/>
        <end position="224"/>
    </location>
</feature>
<feature type="transmembrane region" description="Helical" evidence="8">
    <location>
        <begin position="271"/>
        <end position="294"/>
    </location>
</feature>
<dbReference type="GO" id="GO:0009103">
    <property type="term" value="P:lipopolysaccharide biosynthetic process"/>
    <property type="evidence" value="ECO:0007669"/>
    <property type="project" value="UniProtKB-ARBA"/>
</dbReference>
<dbReference type="GO" id="GO:0010041">
    <property type="term" value="P:response to iron(III) ion"/>
    <property type="evidence" value="ECO:0007669"/>
    <property type="project" value="TreeGrafter"/>
</dbReference>
<reference evidence="10 11" key="1">
    <citation type="submission" date="2019-07" db="EMBL/GenBank/DDBJ databases">
        <authorList>
            <person name="Huq M.A."/>
        </authorList>
    </citation>
    <scope>NUCLEOTIDE SEQUENCE [LARGE SCALE GENOMIC DNA]</scope>
    <source>
        <strain evidence="10 11">MAH-19</strain>
    </source>
</reference>
<accession>A0A556MFP4</accession>
<evidence type="ECO:0000256" key="8">
    <source>
        <dbReference type="SAM" id="Phobius"/>
    </source>
</evidence>
<evidence type="ECO:0000313" key="11">
    <source>
        <dbReference type="Proteomes" id="UP000318733"/>
    </source>
</evidence>
<comment type="caution">
    <text evidence="10">The sequence shown here is derived from an EMBL/GenBank/DDBJ whole genome shotgun (WGS) entry which is preliminary data.</text>
</comment>
<evidence type="ECO:0000256" key="3">
    <source>
        <dbReference type="ARBA" id="ARBA00022676"/>
    </source>
</evidence>
<dbReference type="InterPro" id="IPR038731">
    <property type="entry name" value="RgtA/B/C-like"/>
</dbReference>
<feature type="transmembrane region" description="Helical" evidence="8">
    <location>
        <begin position="106"/>
        <end position="126"/>
    </location>
</feature>
<feature type="transmembrane region" description="Helical" evidence="8">
    <location>
        <begin position="387"/>
        <end position="404"/>
    </location>
</feature>
<comment type="subcellular location">
    <subcellularLocation>
        <location evidence="1">Cell membrane</location>
        <topology evidence="1">Multi-pass membrane protein</topology>
    </subcellularLocation>
</comment>
<feature type="transmembrane region" description="Helical" evidence="8">
    <location>
        <begin position="361"/>
        <end position="381"/>
    </location>
</feature>
<keyword evidence="7 8" id="KW-0472">Membrane</keyword>
<dbReference type="Proteomes" id="UP000318733">
    <property type="component" value="Unassembled WGS sequence"/>
</dbReference>
<evidence type="ECO:0000259" key="9">
    <source>
        <dbReference type="Pfam" id="PF13231"/>
    </source>
</evidence>